<protein>
    <submittedName>
        <fullName evidence="1">Uncharacterized protein</fullName>
    </submittedName>
</protein>
<organism evidence="1 2">
    <name type="scientific">Paenibacillus woosongensis</name>
    <dbReference type="NCBI Taxonomy" id="307580"/>
    <lineage>
        <taxon>Bacteria</taxon>
        <taxon>Bacillati</taxon>
        <taxon>Bacillota</taxon>
        <taxon>Bacilli</taxon>
        <taxon>Bacillales</taxon>
        <taxon>Paenibacillaceae</taxon>
        <taxon>Paenibacillus</taxon>
    </lineage>
</organism>
<sequence length="329" mass="37626">MKEKVLLISHSKDPDGIISQALIIKHLRLTSPSEAMDLECRLLDYSQLAVFFNNSIFDGFEKIFISDLPLVEQALSDEQLISLSEKARLYYFDHHYLSTDREKLLNRLCFQFVRQGGVSASELIFRAFSFSDDESLALSKIAHSFDFNIRNEYFAIGERIMKLINGMQDSDKLLFVQDIAQGIWMSNGQLSEKYQRREQEIQLCIEQAYHVVEKTRKEVEICGHLIAIAYSPQILYMKLGMRYLESISPNCSAILLLTEGESNLLFSSLQNLPENVIPVLPFCIYKKGGGRDNAGGFSVGITINKRNYHYVSKKLLSEISEFFQASNKL</sequence>
<dbReference type="EMBL" id="WNZW01000002">
    <property type="protein sequence ID" value="MUG45290.1"/>
    <property type="molecule type" value="Genomic_DNA"/>
</dbReference>
<dbReference type="SUPFAM" id="SSF64182">
    <property type="entry name" value="DHH phosphoesterases"/>
    <property type="match status" value="1"/>
</dbReference>
<proteinExistence type="predicted"/>
<comment type="caution">
    <text evidence="1">The sequence shown here is derived from an EMBL/GenBank/DDBJ whole genome shotgun (WGS) entry which is preliminary data.</text>
</comment>
<dbReference type="Proteomes" id="UP000447876">
    <property type="component" value="Unassembled WGS sequence"/>
</dbReference>
<name>A0A7X2Z0N6_9BACL</name>
<evidence type="ECO:0000313" key="1">
    <source>
        <dbReference type="EMBL" id="MUG45290.1"/>
    </source>
</evidence>
<dbReference type="AlphaFoldDB" id="A0A7X2Z0N6"/>
<reference evidence="1 2" key="1">
    <citation type="submission" date="2019-11" db="EMBL/GenBank/DDBJ databases">
        <title>Draft genome sequences of five Paenibacillus species of dairy origin.</title>
        <authorList>
            <person name="Olajide A.M."/>
            <person name="Chen S."/>
            <person name="Lapointe G."/>
        </authorList>
    </citation>
    <scope>NUCLEOTIDE SEQUENCE [LARGE SCALE GENOMIC DNA]</scope>
    <source>
        <strain evidence="1 2">12CR55</strain>
    </source>
</reference>
<dbReference type="InterPro" id="IPR038763">
    <property type="entry name" value="DHH_sf"/>
</dbReference>
<evidence type="ECO:0000313" key="2">
    <source>
        <dbReference type="Proteomes" id="UP000447876"/>
    </source>
</evidence>
<dbReference type="RefSeq" id="WP_155610636.1">
    <property type="nucleotide sequence ID" value="NZ_WNZW01000002.1"/>
</dbReference>
<accession>A0A7X2Z0N6</accession>
<gene>
    <name evidence="1" type="ORF">GNP95_09790</name>
</gene>